<protein>
    <submittedName>
        <fullName evidence="3">Uncharacterized protein</fullName>
    </submittedName>
</protein>
<feature type="region of interest" description="Disordered" evidence="1">
    <location>
        <begin position="1"/>
        <end position="32"/>
    </location>
</feature>
<dbReference type="AlphaFoldDB" id="A0A8J9X8S6"/>
<dbReference type="EMBL" id="OU594946">
    <property type="protein sequence ID" value="CAG9290323.1"/>
    <property type="molecule type" value="Genomic_DNA"/>
</dbReference>
<organism evidence="3">
    <name type="scientific">Phaeodactylum tricornutum</name>
    <name type="common">Diatom</name>
    <dbReference type="NCBI Taxonomy" id="2850"/>
    <lineage>
        <taxon>Eukaryota</taxon>
        <taxon>Sar</taxon>
        <taxon>Stramenopiles</taxon>
        <taxon>Ochrophyta</taxon>
        <taxon>Bacillariophyta</taxon>
        <taxon>Bacillariophyceae</taxon>
        <taxon>Bacillariophycidae</taxon>
        <taxon>Naviculales</taxon>
        <taxon>Phaeodactylaceae</taxon>
        <taxon>Phaeodactylum</taxon>
    </lineage>
</organism>
<feature type="compositionally biased region" description="Polar residues" evidence="1">
    <location>
        <begin position="23"/>
        <end position="32"/>
    </location>
</feature>
<gene>
    <name evidence="3" type="ORF">PTTT1_LOCUS44440</name>
</gene>
<keyword evidence="2" id="KW-1133">Transmembrane helix</keyword>
<reference evidence="3" key="1">
    <citation type="submission" date="2022-02" db="EMBL/GenBank/DDBJ databases">
        <authorList>
            <person name="Giguere J D."/>
        </authorList>
    </citation>
    <scope>NUCLEOTIDE SEQUENCE</scope>
    <source>
        <strain evidence="3">CCAP 1055/1</strain>
    </source>
</reference>
<sequence length="245" mass="27513">MNPQASLQNVDDDGAPAPKSIRETSPTSNATTLDDDYVEIHDDVYNMFFLSNIGGQAFFYAAYVFFLKLTLYTFLVIDALDEESSEITDPKVLAAQFLMLPIAVAMQEDLIATYYLIANVKFEDSLTLANPGARKWKFHAANLARGIDGVYSLLVNFVILIKATAVLPMFLNFAALQFLQTIDNLALRLAEHGYVTERLELVAHNVKTARLPQKRNKFYRALDSIFFLTTFAFLLTAWAIISFAK</sequence>
<proteinExistence type="predicted"/>
<feature type="transmembrane region" description="Helical" evidence="2">
    <location>
        <begin position="153"/>
        <end position="179"/>
    </location>
</feature>
<accession>A0A8J9X8S6</accession>
<evidence type="ECO:0000313" key="3">
    <source>
        <dbReference type="EMBL" id="CAG9290323.1"/>
    </source>
</evidence>
<keyword evidence="2" id="KW-0812">Transmembrane</keyword>
<name>A0A8J9X8S6_PHATR</name>
<dbReference type="Proteomes" id="UP000836788">
    <property type="component" value="Chromosome 5"/>
</dbReference>
<feature type="transmembrane region" description="Helical" evidence="2">
    <location>
        <begin position="224"/>
        <end position="244"/>
    </location>
</feature>
<evidence type="ECO:0000256" key="1">
    <source>
        <dbReference type="SAM" id="MobiDB-lite"/>
    </source>
</evidence>
<keyword evidence="2" id="KW-0472">Membrane</keyword>
<evidence type="ECO:0000256" key="2">
    <source>
        <dbReference type="SAM" id="Phobius"/>
    </source>
</evidence>